<accession>A0ABR1UJV0</accession>
<reference evidence="2 3" key="1">
    <citation type="submission" date="2023-01" db="EMBL/GenBank/DDBJ databases">
        <title>Analysis of 21 Apiospora genomes using comparative genomics revels a genus with tremendous synthesis potential of carbohydrate active enzymes and secondary metabolites.</title>
        <authorList>
            <person name="Sorensen T."/>
        </authorList>
    </citation>
    <scope>NUCLEOTIDE SEQUENCE [LARGE SCALE GENOMIC DNA]</scope>
    <source>
        <strain evidence="2 3">CBS 83171</strain>
    </source>
</reference>
<dbReference type="InterPro" id="IPR010730">
    <property type="entry name" value="HET"/>
</dbReference>
<dbReference type="EMBL" id="JAQQWM010000006">
    <property type="protein sequence ID" value="KAK8059187.1"/>
    <property type="molecule type" value="Genomic_DNA"/>
</dbReference>
<protein>
    <recommendedName>
        <fullName evidence="1">Heterokaryon incompatibility domain-containing protein</fullName>
    </recommendedName>
</protein>
<organism evidence="2 3">
    <name type="scientific">Apiospora saccharicola</name>
    <dbReference type="NCBI Taxonomy" id="335842"/>
    <lineage>
        <taxon>Eukaryota</taxon>
        <taxon>Fungi</taxon>
        <taxon>Dikarya</taxon>
        <taxon>Ascomycota</taxon>
        <taxon>Pezizomycotina</taxon>
        <taxon>Sordariomycetes</taxon>
        <taxon>Xylariomycetidae</taxon>
        <taxon>Amphisphaeriales</taxon>
        <taxon>Apiosporaceae</taxon>
        <taxon>Apiospora</taxon>
    </lineage>
</organism>
<name>A0ABR1UJV0_9PEZI</name>
<dbReference type="Proteomes" id="UP001446871">
    <property type="component" value="Unassembled WGS sequence"/>
</dbReference>
<dbReference type="Pfam" id="PF06985">
    <property type="entry name" value="HET"/>
    <property type="match status" value="1"/>
</dbReference>
<dbReference type="PANTHER" id="PTHR33112:SF8">
    <property type="entry name" value="HETEROKARYON INCOMPATIBILITY DOMAIN-CONTAINING PROTEIN"/>
    <property type="match status" value="1"/>
</dbReference>
<evidence type="ECO:0000259" key="1">
    <source>
        <dbReference type="Pfam" id="PF06985"/>
    </source>
</evidence>
<evidence type="ECO:0000313" key="3">
    <source>
        <dbReference type="Proteomes" id="UP001446871"/>
    </source>
</evidence>
<feature type="domain" description="Heterokaryon incompatibility" evidence="1">
    <location>
        <begin position="69"/>
        <end position="120"/>
    </location>
</feature>
<gene>
    <name evidence="2" type="ORF">PG996_009117</name>
</gene>
<sequence length="120" mass="13432">MYRLPSLEADGEDCLKLARKWLQGCLTWHNATCSPDQDVELPTRIVDVGPPDGFGMPKVIESGGKHARFLALGYCWGTVPFYNLSVATMTEAMTSLHFDRLPATVRDAILLTRQLGFRYL</sequence>
<proteinExistence type="predicted"/>
<evidence type="ECO:0000313" key="2">
    <source>
        <dbReference type="EMBL" id="KAK8059187.1"/>
    </source>
</evidence>
<comment type="caution">
    <text evidence="2">The sequence shown here is derived from an EMBL/GenBank/DDBJ whole genome shotgun (WGS) entry which is preliminary data.</text>
</comment>
<keyword evidence="3" id="KW-1185">Reference proteome</keyword>
<dbReference type="PANTHER" id="PTHR33112">
    <property type="entry name" value="DOMAIN PROTEIN, PUTATIVE-RELATED"/>
    <property type="match status" value="1"/>
</dbReference>